<evidence type="ECO:0000313" key="8">
    <source>
        <dbReference type="Proteomes" id="UP000063964"/>
    </source>
</evidence>
<dbReference type="GO" id="GO:0016301">
    <property type="term" value="F:kinase activity"/>
    <property type="evidence" value="ECO:0007669"/>
    <property type="project" value="UniProtKB-KW"/>
</dbReference>
<dbReference type="InterPro" id="IPR003018">
    <property type="entry name" value="GAF"/>
</dbReference>
<protein>
    <submittedName>
        <fullName evidence="7">Phosphohydrolase</fullName>
    </submittedName>
</protein>
<dbReference type="Gene3D" id="1.10.3210.10">
    <property type="entry name" value="Hypothetical protein af1432"/>
    <property type="match status" value="1"/>
</dbReference>
<keyword evidence="1" id="KW-0808">Transferase</keyword>
<dbReference type="STRING" id="888061.AXF15_08465"/>
<gene>
    <name evidence="7" type="ORF">AXF15_08465</name>
</gene>
<dbReference type="PANTHER" id="PTHR45228">
    <property type="entry name" value="CYCLIC DI-GMP PHOSPHODIESTERASE TM_0186-RELATED"/>
    <property type="match status" value="1"/>
</dbReference>
<proteinExistence type="predicted"/>
<dbReference type="InterPro" id="IPR037522">
    <property type="entry name" value="HD_GYP_dom"/>
</dbReference>
<evidence type="ECO:0000259" key="6">
    <source>
        <dbReference type="PROSITE" id="PS51832"/>
    </source>
</evidence>
<keyword evidence="7" id="KW-0378">Hydrolase</keyword>
<dbReference type="InterPro" id="IPR011006">
    <property type="entry name" value="CheY-like_superfamily"/>
</dbReference>
<evidence type="ECO:0000313" key="7">
    <source>
        <dbReference type="EMBL" id="AMD93125.1"/>
    </source>
</evidence>
<dbReference type="EMBL" id="CP014230">
    <property type="protein sequence ID" value="AMD93125.1"/>
    <property type="molecule type" value="Genomic_DNA"/>
</dbReference>
<organism evidence="7 8">
    <name type="scientific">Desulfomicrobium orale DSM 12838</name>
    <dbReference type="NCBI Taxonomy" id="888061"/>
    <lineage>
        <taxon>Bacteria</taxon>
        <taxon>Pseudomonadati</taxon>
        <taxon>Thermodesulfobacteriota</taxon>
        <taxon>Desulfovibrionia</taxon>
        <taxon>Desulfovibrionales</taxon>
        <taxon>Desulfomicrobiaceae</taxon>
        <taxon>Desulfomicrobium</taxon>
    </lineage>
</organism>
<dbReference type="AlphaFoldDB" id="A0A109W655"/>
<feature type="domain" description="HD" evidence="5">
    <location>
        <begin position="259"/>
        <end position="381"/>
    </location>
</feature>
<evidence type="ECO:0000256" key="3">
    <source>
        <dbReference type="PROSITE-ProRule" id="PRU00169"/>
    </source>
</evidence>
<dbReference type="InterPro" id="IPR006674">
    <property type="entry name" value="HD_domain"/>
</dbReference>
<evidence type="ECO:0000256" key="1">
    <source>
        <dbReference type="ARBA" id="ARBA00022679"/>
    </source>
</evidence>
<name>A0A109W655_9BACT</name>
<dbReference type="PROSITE" id="PS51831">
    <property type="entry name" value="HD"/>
    <property type="match status" value="1"/>
</dbReference>
<dbReference type="InterPro" id="IPR052020">
    <property type="entry name" value="Cyclic_di-GMP/3'3'-cGAMP_PDE"/>
</dbReference>
<sequence>MPDMNGQELLTAIRQRNLDVDFLVMTGFGTTETAVEFMRDGAVDYISKPFDIKQMLLRVHAVLDRRVIRRKQEKLSAVVRMLNLSKGLASQLDHIAVVDEFLCHLSENFNPDSICLLLPDLPDQSPNIVRGNLLRLNERLNRFVTKLCREVMASGRSHLLDRFTMHDSSFDPSLFPGGFNYSVMALPLDLPQKRIGVIALVRDGSEALYRAEDLQLLGVFASHTASALENARLYPRLHAMNHEMIRSFSHAVEVKDLYTKGHSERVATYACRLGRALQLGSGELEKLYVAGILHDIGKIGIPDRILNKPGALGEEEFEIMKRHAFMGREILGQIESMGEVTSIVFHHHERMDGQGYPDGLSGDAVPFLSRIISLADSYEAMTSSRSYRRALPMEKVVRILQDGAGSQWDQELTGIWLDIMERERPGFSEAS</sequence>
<dbReference type="SMART" id="SM00065">
    <property type="entry name" value="GAF"/>
    <property type="match status" value="1"/>
</dbReference>
<dbReference type="InterPro" id="IPR001789">
    <property type="entry name" value="Sig_transdc_resp-reg_receiver"/>
</dbReference>
<dbReference type="SUPFAM" id="SSF109604">
    <property type="entry name" value="HD-domain/PDEase-like"/>
    <property type="match status" value="1"/>
</dbReference>
<feature type="domain" description="HD-GYP" evidence="6">
    <location>
        <begin position="237"/>
        <end position="431"/>
    </location>
</feature>
<dbReference type="GO" id="GO:0000160">
    <property type="term" value="P:phosphorelay signal transduction system"/>
    <property type="evidence" value="ECO:0007669"/>
    <property type="project" value="InterPro"/>
</dbReference>
<dbReference type="InterPro" id="IPR029016">
    <property type="entry name" value="GAF-like_dom_sf"/>
</dbReference>
<dbReference type="Gene3D" id="3.40.50.2300">
    <property type="match status" value="1"/>
</dbReference>
<reference evidence="8" key="1">
    <citation type="submission" date="2016-02" db="EMBL/GenBank/DDBJ databases">
        <authorList>
            <person name="Holder M.E."/>
            <person name="Ajami N.J."/>
            <person name="Petrosino J.F."/>
        </authorList>
    </citation>
    <scope>NUCLEOTIDE SEQUENCE [LARGE SCALE GENOMIC DNA]</scope>
    <source>
        <strain evidence="8">DSM 12838</strain>
    </source>
</reference>
<keyword evidence="2" id="KW-0418">Kinase</keyword>
<dbReference type="Pfam" id="PF13492">
    <property type="entry name" value="GAF_3"/>
    <property type="match status" value="1"/>
</dbReference>
<dbReference type="CDD" id="cd00077">
    <property type="entry name" value="HDc"/>
    <property type="match status" value="1"/>
</dbReference>
<dbReference type="Gene3D" id="3.30.450.40">
    <property type="match status" value="1"/>
</dbReference>
<dbReference type="SUPFAM" id="SSF55781">
    <property type="entry name" value="GAF domain-like"/>
    <property type="match status" value="1"/>
</dbReference>
<dbReference type="SUPFAM" id="SSF52172">
    <property type="entry name" value="CheY-like"/>
    <property type="match status" value="1"/>
</dbReference>
<dbReference type="PANTHER" id="PTHR45228:SF1">
    <property type="entry name" value="CYCLIC DI-GMP PHOSPHODIESTERASE TM_0186"/>
    <property type="match status" value="1"/>
</dbReference>
<dbReference type="GO" id="GO:0016787">
    <property type="term" value="F:hydrolase activity"/>
    <property type="evidence" value="ECO:0007669"/>
    <property type="project" value="UniProtKB-KW"/>
</dbReference>
<dbReference type="Pfam" id="PF00072">
    <property type="entry name" value="Response_reg"/>
    <property type="match status" value="1"/>
</dbReference>
<dbReference type="PROSITE" id="PS50110">
    <property type="entry name" value="RESPONSE_REGULATORY"/>
    <property type="match status" value="1"/>
</dbReference>
<feature type="domain" description="Response regulatory" evidence="4">
    <location>
        <begin position="1"/>
        <end position="63"/>
    </location>
</feature>
<keyword evidence="8" id="KW-1185">Reference proteome</keyword>
<dbReference type="PROSITE" id="PS51832">
    <property type="entry name" value="HD_GYP"/>
    <property type="match status" value="1"/>
</dbReference>
<dbReference type="Pfam" id="PF13487">
    <property type="entry name" value="HD_5"/>
    <property type="match status" value="1"/>
</dbReference>
<dbReference type="InterPro" id="IPR003607">
    <property type="entry name" value="HD/PDEase_dom"/>
</dbReference>
<evidence type="ECO:0000259" key="4">
    <source>
        <dbReference type="PROSITE" id="PS50110"/>
    </source>
</evidence>
<comment type="caution">
    <text evidence="3">Lacks conserved residue(s) required for the propagation of feature annotation.</text>
</comment>
<dbReference type="SMART" id="SM00471">
    <property type="entry name" value="HDc"/>
    <property type="match status" value="1"/>
</dbReference>
<evidence type="ECO:0000259" key="5">
    <source>
        <dbReference type="PROSITE" id="PS51831"/>
    </source>
</evidence>
<dbReference type="KEGG" id="doa:AXF15_08465"/>
<dbReference type="Proteomes" id="UP000063964">
    <property type="component" value="Chromosome"/>
</dbReference>
<accession>A0A109W655</accession>
<evidence type="ECO:0000256" key="2">
    <source>
        <dbReference type="ARBA" id="ARBA00022777"/>
    </source>
</evidence>